<organism evidence="2 3">
    <name type="scientific">Pseudonocardia kongjuensis</name>
    <dbReference type="NCBI Taxonomy" id="102227"/>
    <lineage>
        <taxon>Bacteria</taxon>
        <taxon>Bacillati</taxon>
        <taxon>Actinomycetota</taxon>
        <taxon>Actinomycetes</taxon>
        <taxon>Pseudonocardiales</taxon>
        <taxon>Pseudonocardiaceae</taxon>
        <taxon>Pseudonocardia</taxon>
    </lineage>
</organism>
<accession>A0ABN1XL53</accession>
<evidence type="ECO:0000256" key="1">
    <source>
        <dbReference type="SAM" id="MobiDB-lite"/>
    </source>
</evidence>
<proteinExistence type="predicted"/>
<comment type="caution">
    <text evidence="2">The sequence shown here is derived from an EMBL/GenBank/DDBJ whole genome shotgun (WGS) entry which is preliminary data.</text>
</comment>
<dbReference type="Proteomes" id="UP001501414">
    <property type="component" value="Unassembled WGS sequence"/>
</dbReference>
<reference evidence="2 3" key="1">
    <citation type="journal article" date="2019" name="Int. J. Syst. Evol. Microbiol.">
        <title>The Global Catalogue of Microorganisms (GCM) 10K type strain sequencing project: providing services to taxonomists for standard genome sequencing and annotation.</title>
        <authorList>
            <consortium name="The Broad Institute Genomics Platform"/>
            <consortium name="The Broad Institute Genome Sequencing Center for Infectious Disease"/>
            <person name="Wu L."/>
            <person name="Ma J."/>
        </authorList>
    </citation>
    <scope>NUCLEOTIDE SEQUENCE [LARGE SCALE GENOMIC DNA]</scope>
    <source>
        <strain evidence="2 3">JCM 11896</strain>
    </source>
</reference>
<name>A0ABN1XL53_9PSEU</name>
<protein>
    <submittedName>
        <fullName evidence="2">Uncharacterized protein</fullName>
    </submittedName>
</protein>
<dbReference type="EMBL" id="BAAAJK010000005">
    <property type="protein sequence ID" value="GAA1384431.1"/>
    <property type="molecule type" value="Genomic_DNA"/>
</dbReference>
<feature type="region of interest" description="Disordered" evidence="1">
    <location>
        <begin position="57"/>
        <end position="91"/>
    </location>
</feature>
<evidence type="ECO:0000313" key="3">
    <source>
        <dbReference type="Proteomes" id="UP001501414"/>
    </source>
</evidence>
<feature type="compositionally biased region" description="Basic and acidic residues" evidence="1">
    <location>
        <begin position="64"/>
        <end position="74"/>
    </location>
</feature>
<sequence>MGATREHQIIDALNTAGISTVTDTSYQGGGPSIRVSQLGRRLNPDIGRYLRLSRAQKQFNSAQDRQRCPGERTNAHRKSWQSSARSPAALK</sequence>
<gene>
    <name evidence="2" type="ORF">GCM10009613_15330</name>
</gene>
<keyword evidence="3" id="KW-1185">Reference proteome</keyword>
<evidence type="ECO:0000313" key="2">
    <source>
        <dbReference type="EMBL" id="GAA1384431.1"/>
    </source>
</evidence>